<dbReference type="Proteomes" id="UP000192491">
    <property type="component" value="Unassembled WGS sequence"/>
</dbReference>
<dbReference type="AlphaFoldDB" id="A0A1Y1QUE1"/>
<evidence type="ECO:0000313" key="1">
    <source>
        <dbReference type="EMBL" id="OQX14078.1"/>
    </source>
</evidence>
<organism evidence="1 2">
    <name type="scientific">Thiothrix lacustris</name>
    <dbReference type="NCBI Taxonomy" id="525917"/>
    <lineage>
        <taxon>Bacteria</taxon>
        <taxon>Pseudomonadati</taxon>
        <taxon>Pseudomonadota</taxon>
        <taxon>Gammaproteobacteria</taxon>
        <taxon>Thiotrichales</taxon>
        <taxon>Thiotrichaceae</taxon>
        <taxon>Thiothrix</taxon>
    </lineage>
</organism>
<comment type="caution">
    <text evidence="1">The sequence shown here is derived from an EMBL/GenBank/DDBJ whole genome shotgun (WGS) entry which is preliminary data.</text>
</comment>
<evidence type="ECO:0000313" key="2">
    <source>
        <dbReference type="Proteomes" id="UP000192491"/>
    </source>
</evidence>
<protein>
    <submittedName>
        <fullName evidence="1">Uncharacterized protein</fullName>
    </submittedName>
</protein>
<name>A0A1Y1QUE1_9GAMM</name>
<sequence>MNRFFQSMIEIQDKVFVREGKEEVGYWVSGFRDAESLHCHTCFFQYRIIRLDEIVEIEKPDQRFTLTITDSHAEQFYPAIYGTEQPVAGIALSGNKTLLLYRKPTDTAEFQCIQMESYHYPAMNLAELTQCLPVRSWQCQRGTSPANNRNRTYRTATNRIKNFITKRGKPPQDPTATKKRA</sequence>
<accession>A0A1Y1QUE1</accession>
<dbReference type="EMBL" id="MTEJ01000035">
    <property type="protein sequence ID" value="OQX14078.1"/>
    <property type="molecule type" value="Genomic_DNA"/>
</dbReference>
<gene>
    <name evidence="1" type="ORF">BWK73_10490</name>
</gene>
<proteinExistence type="predicted"/>
<reference evidence="1 2" key="1">
    <citation type="submission" date="2017-01" db="EMBL/GenBank/DDBJ databases">
        <title>Novel large sulfur bacteria in the metagenomes of groundwater-fed chemosynthetic microbial mats in the Lake Huron basin.</title>
        <authorList>
            <person name="Sharrar A.M."/>
            <person name="Flood B.E."/>
            <person name="Bailey J.V."/>
            <person name="Jones D.S."/>
            <person name="Biddanda B."/>
            <person name="Ruberg S.A."/>
            <person name="Marcus D.N."/>
            <person name="Dick G.J."/>
        </authorList>
    </citation>
    <scope>NUCLEOTIDE SEQUENCE [LARGE SCALE GENOMIC DNA]</scope>
    <source>
        <strain evidence="1">A8</strain>
    </source>
</reference>